<dbReference type="InterPro" id="IPR032675">
    <property type="entry name" value="LRR_dom_sf"/>
</dbReference>
<gene>
    <name evidence="1" type="ORF">TrCOL_g12633</name>
</gene>
<reference evidence="2" key="1">
    <citation type="journal article" date="2023" name="Commun. Biol.">
        <title>Genome analysis of Parmales, the sister group of diatoms, reveals the evolutionary specialization of diatoms from phago-mixotrophs to photoautotrophs.</title>
        <authorList>
            <person name="Ban H."/>
            <person name="Sato S."/>
            <person name="Yoshikawa S."/>
            <person name="Yamada K."/>
            <person name="Nakamura Y."/>
            <person name="Ichinomiya M."/>
            <person name="Sato N."/>
            <person name="Blanc-Mathieu R."/>
            <person name="Endo H."/>
            <person name="Kuwata A."/>
            <person name="Ogata H."/>
        </authorList>
    </citation>
    <scope>NUCLEOTIDE SEQUENCE [LARGE SCALE GENOMIC DNA]</scope>
</reference>
<dbReference type="AlphaFoldDB" id="A0A9W7G1E1"/>
<dbReference type="OrthoDB" id="10317957at2759"/>
<evidence type="ECO:0000313" key="2">
    <source>
        <dbReference type="Proteomes" id="UP001165065"/>
    </source>
</evidence>
<keyword evidence="2" id="KW-1185">Reference proteome</keyword>
<sequence length="336" mass="37468">MDFPTTDPPHTPHTLEEIKLEINNFQEEFEGDWSKVRERVDKIGRTNEKASVVTAHVHLVVNDPAVKELKGHAFFSCANLARLDLPYVEEVGGFATASSYALRHVTVRSDVKVAPNAFAYCLSLEVLADACDFVTRGKKTNSGRNNATTGITQYLHWRKQMDENKQNYYTLITMLKLCNSVKKNSLLGWLGLDLPMRATSEDSVMKFLIAAGDDIAGQVLSFKYGEKRGKGDLRTANRQELLKVGLERSIIRMENNGWGNKQYWGVAVDEKGTVVELAKAISGGLVTLTNASWIWGLTIRMNGSVVDKEGYYGEKGHVVGRVNRQTDLIELIEPMG</sequence>
<dbReference type="Proteomes" id="UP001165065">
    <property type="component" value="Unassembled WGS sequence"/>
</dbReference>
<comment type="caution">
    <text evidence="1">The sequence shown here is derived from an EMBL/GenBank/DDBJ whole genome shotgun (WGS) entry which is preliminary data.</text>
</comment>
<name>A0A9W7G1E1_9STRA</name>
<evidence type="ECO:0000313" key="1">
    <source>
        <dbReference type="EMBL" id="GMI31933.1"/>
    </source>
</evidence>
<dbReference type="Gene3D" id="3.80.10.10">
    <property type="entry name" value="Ribonuclease Inhibitor"/>
    <property type="match status" value="1"/>
</dbReference>
<proteinExistence type="predicted"/>
<organism evidence="1 2">
    <name type="scientific">Triparma columacea</name>
    <dbReference type="NCBI Taxonomy" id="722753"/>
    <lineage>
        <taxon>Eukaryota</taxon>
        <taxon>Sar</taxon>
        <taxon>Stramenopiles</taxon>
        <taxon>Ochrophyta</taxon>
        <taxon>Bolidophyceae</taxon>
        <taxon>Parmales</taxon>
        <taxon>Triparmaceae</taxon>
        <taxon>Triparma</taxon>
    </lineage>
</organism>
<protein>
    <submittedName>
        <fullName evidence="1">Uncharacterized protein</fullName>
    </submittedName>
</protein>
<accession>A0A9W7G1E1</accession>
<dbReference type="EMBL" id="BRYA01000013">
    <property type="protein sequence ID" value="GMI31933.1"/>
    <property type="molecule type" value="Genomic_DNA"/>
</dbReference>